<keyword evidence="3 5" id="KW-1133">Transmembrane helix</keyword>
<evidence type="ECO:0000256" key="1">
    <source>
        <dbReference type="ARBA" id="ARBA00004141"/>
    </source>
</evidence>
<organism evidence="7 8">
    <name type="scientific">Candidatus Abzuiibacterium crystallinum</name>
    <dbReference type="NCBI Taxonomy" id="1974748"/>
    <lineage>
        <taxon>Bacteria</taxon>
        <taxon>Pseudomonadati</taxon>
        <taxon>Candidatus Omnitrophota</taxon>
        <taxon>Candidatus Abzuiibacterium</taxon>
    </lineage>
</organism>
<evidence type="ECO:0000256" key="2">
    <source>
        <dbReference type="ARBA" id="ARBA00022692"/>
    </source>
</evidence>
<feature type="domain" description="Methylamine utilisation protein MauE" evidence="6">
    <location>
        <begin position="14"/>
        <end position="105"/>
    </location>
</feature>
<proteinExistence type="predicted"/>
<feature type="transmembrane region" description="Helical" evidence="5">
    <location>
        <begin position="53"/>
        <end position="79"/>
    </location>
</feature>
<comment type="caution">
    <text evidence="7">The sequence shown here is derived from an EMBL/GenBank/DDBJ whole genome shotgun (WGS) entry which is preliminary data.</text>
</comment>
<sequence length="137" mass="15232">MAKQAQSVQIEGCWISLILRVAMASLFAAAAIPKFAGGLDHVVTQFQSMFENTWLPLSLVTLYARVIPWIEILIPIWLLSGWRLRTAWFVTAGVLVSLAFGMIVTAQGAVAANNFFYVTMACAGLYFSQFDRWNHGE</sequence>
<dbReference type="GO" id="GO:0016020">
    <property type="term" value="C:membrane"/>
    <property type="evidence" value="ECO:0007669"/>
    <property type="project" value="UniProtKB-SubCell"/>
</dbReference>
<evidence type="ECO:0000313" key="8">
    <source>
        <dbReference type="Proteomes" id="UP000230859"/>
    </source>
</evidence>
<dbReference type="InterPro" id="IPR009908">
    <property type="entry name" value="Methylamine_util_MauE"/>
</dbReference>
<keyword evidence="4 5" id="KW-0472">Membrane</keyword>
<dbReference type="GO" id="GO:0030416">
    <property type="term" value="P:methylamine metabolic process"/>
    <property type="evidence" value="ECO:0007669"/>
    <property type="project" value="InterPro"/>
</dbReference>
<reference evidence="7 8" key="1">
    <citation type="submission" date="2017-09" db="EMBL/GenBank/DDBJ databases">
        <title>Depth-based differentiation of microbial function through sediment-hosted aquifers and enrichment of novel symbionts in the deep terrestrial subsurface.</title>
        <authorList>
            <person name="Probst A.J."/>
            <person name="Ladd B."/>
            <person name="Jarett J.K."/>
            <person name="Geller-Mcgrath D.E."/>
            <person name="Sieber C.M."/>
            <person name="Emerson J.B."/>
            <person name="Anantharaman K."/>
            <person name="Thomas B.C."/>
            <person name="Malmstrom R."/>
            <person name="Stieglmeier M."/>
            <person name="Klingl A."/>
            <person name="Woyke T."/>
            <person name="Ryan C.M."/>
            <person name="Banfield J.F."/>
        </authorList>
    </citation>
    <scope>NUCLEOTIDE SEQUENCE [LARGE SCALE GENOMIC DNA]</scope>
    <source>
        <strain evidence="7">CG11_big_fil_rev_8_21_14_0_20_45_26</strain>
    </source>
</reference>
<name>A0A2H0LKZ7_9BACT</name>
<evidence type="ECO:0000256" key="3">
    <source>
        <dbReference type="ARBA" id="ARBA00022989"/>
    </source>
</evidence>
<evidence type="ECO:0000256" key="5">
    <source>
        <dbReference type="SAM" id="Phobius"/>
    </source>
</evidence>
<evidence type="ECO:0000313" key="7">
    <source>
        <dbReference type="EMBL" id="PIQ85026.1"/>
    </source>
</evidence>
<evidence type="ECO:0000259" key="6">
    <source>
        <dbReference type="Pfam" id="PF07291"/>
    </source>
</evidence>
<dbReference type="Proteomes" id="UP000230859">
    <property type="component" value="Unassembled WGS sequence"/>
</dbReference>
<comment type="subcellular location">
    <subcellularLocation>
        <location evidence="1">Membrane</location>
        <topology evidence="1">Multi-pass membrane protein</topology>
    </subcellularLocation>
</comment>
<dbReference type="EMBL" id="PCVY01000076">
    <property type="protein sequence ID" value="PIQ85026.1"/>
    <property type="molecule type" value="Genomic_DNA"/>
</dbReference>
<dbReference type="Pfam" id="PF07291">
    <property type="entry name" value="MauE"/>
    <property type="match status" value="1"/>
</dbReference>
<evidence type="ECO:0000256" key="4">
    <source>
        <dbReference type="ARBA" id="ARBA00023136"/>
    </source>
</evidence>
<protein>
    <recommendedName>
        <fullName evidence="6">Methylamine utilisation protein MauE domain-containing protein</fullName>
    </recommendedName>
</protein>
<accession>A0A2H0LKZ7</accession>
<feature type="transmembrane region" description="Helical" evidence="5">
    <location>
        <begin position="12"/>
        <end position="33"/>
    </location>
</feature>
<gene>
    <name evidence="7" type="ORF">COV74_10535</name>
</gene>
<dbReference type="AlphaFoldDB" id="A0A2H0LKZ7"/>
<feature type="transmembrane region" description="Helical" evidence="5">
    <location>
        <begin position="86"/>
        <end position="104"/>
    </location>
</feature>
<keyword evidence="2 5" id="KW-0812">Transmembrane</keyword>